<gene>
    <name evidence="3" type="ORF">LEMA_P094470.1</name>
</gene>
<dbReference type="InParanoid" id="E5A325"/>
<keyword evidence="1" id="KW-0175">Coiled coil</keyword>
<feature type="compositionally biased region" description="Basic residues" evidence="2">
    <location>
        <begin position="117"/>
        <end position="126"/>
    </location>
</feature>
<dbReference type="VEuPathDB" id="FungiDB:LEMA_P094470.1"/>
<feature type="coiled-coil region" evidence="1">
    <location>
        <begin position="292"/>
        <end position="350"/>
    </location>
</feature>
<dbReference type="HOGENOM" id="CLU_563888_0_0_1"/>
<dbReference type="AlphaFoldDB" id="E5A325"/>
<name>E5A325_LEPMJ</name>
<keyword evidence="4" id="KW-1185">Reference proteome</keyword>
<sequence>MSSENAPTSSISLLPPIKHDASLTQQPLQQPSSDDHDAGPTLFTNLLLNRKQVYGDRSATPLDTELALCSLQDRSTRNGNSPLPSVETDAKPYIPPEDLDVDLLLNELLSMAPVGKTTKKRGRRSRQSAALKQKTPSPRARESATRTSSRINAAKRRKTGQNSSRKLDTQEPLLGESNETLARADNSEEPTIIEISDGEDEEPKPKPRRTLVARLGQSSSKACGHTQELQRLREEIAAAKREIVAANATAEAARAETEATRTLLHTKDEQIKVSEKRIDDQATSLGSLQSTVETLQTGLREVTRERDQFQAQSEEHKRLVVDHDLAIAELKDTQSRFQALERKSNVVEKEHAEVVHSLSERLFSTEAVQSPQSSQGNLPSSFASKIRQRTRPATPPATPTFSNPLGSSIAPSASPFRSTASVDEQKTEGVRRMYVKIKRKHDNLHSVLINLETCTRSMNLSSFGEFGRIMKQVRAALEEDGREQ</sequence>
<evidence type="ECO:0000313" key="4">
    <source>
        <dbReference type="Proteomes" id="UP000002668"/>
    </source>
</evidence>
<evidence type="ECO:0000313" key="3">
    <source>
        <dbReference type="EMBL" id="CBX98038.1"/>
    </source>
</evidence>
<dbReference type="GeneID" id="13285821"/>
<feature type="compositionally biased region" description="Polar residues" evidence="2">
    <location>
        <begin position="401"/>
        <end position="422"/>
    </location>
</feature>
<feature type="compositionally biased region" description="Polar residues" evidence="2">
    <location>
        <begin position="127"/>
        <end position="136"/>
    </location>
</feature>
<evidence type="ECO:0000256" key="2">
    <source>
        <dbReference type="SAM" id="MobiDB-lite"/>
    </source>
</evidence>
<feature type="compositionally biased region" description="Low complexity" evidence="2">
    <location>
        <begin position="22"/>
        <end position="32"/>
    </location>
</feature>
<organism evidence="4">
    <name type="scientific">Leptosphaeria maculans (strain JN3 / isolate v23.1.3 / race Av1-4-5-6-7-8)</name>
    <name type="common">Blackleg fungus</name>
    <name type="synonym">Phoma lingam</name>
    <dbReference type="NCBI Taxonomy" id="985895"/>
    <lineage>
        <taxon>Eukaryota</taxon>
        <taxon>Fungi</taxon>
        <taxon>Dikarya</taxon>
        <taxon>Ascomycota</taxon>
        <taxon>Pezizomycotina</taxon>
        <taxon>Dothideomycetes</taxon>
        <taxon>Pleosporomycetidae</taxon>
        <taxon>Pleosporales</taxon>
        <taxon>Pleosporineae</taxon>
        <taxon>Leptosphaeriaceae</taxon>
        <taxon>Plenodomus</taxon>
        <taxon>Plenodomus lingam/Leptosphaeria maculans species complex</taxon>
    </lineage>
</organism>
<reference evidence="4" key="1">
    <citation type="journal article" date="2011" name="Nat. Commun.">
        <title>Effector diversification within compartments of the Leptosphaeria maculans genome affected by Repeat-Induced Point mutations.</title>
        <authorList>
            <person name="Rouxel T."/>
            <person name="Grandaubert J."/>
            <person name="Hane J.K."/>
            <person name="Hoede C."/>
            <person name="van de Wouw A.P."/>
            <person name="Couloux A."/>
            <person name="Dominguez V."/>
            <person name="Anthouard V."/>
            <person name="Bally P."/>
            <person name="Bourras S."/>
            <person name="Cozijnsen A.J."/>
            <person name="Ciuffetti L.M."/>
            <person name="Degrave A."/>
            <person name="Dilmaghani A."/>
            <person name="Duret L."/>
            <person name="Fudal I."/>
            <person name="Goodwin S.B."/>
            <person name="Gout L."/>
            <person name="Glaser N."/>
            <person name="Linglin J."/>
            <person name="Kema G.H.J."/>
            <person name="Lapalu N."/>
            <person name="Lawrence C.B."/>
            <person name="May K."/>
            <person name="Meyer M."/>
            <person name="Ollivier B."/>
            <person name="Poulain J."/>
            <person name="Schoch C.L."/>
            <person name="Simon A."/>
            <person name="Spatafora J.W."/>
            <person name="Stachowiak A."/>
            <person name="Turgeon B.G."/>
            <person name="Tyler B.M."/>
            <person name="Vincent D."/>
            <person name="Weissenbach J."/>
            <person name="Amselem J."/>
            <person name="Quesneville H."/>
            <person name="Oliver R.P."/>
            <person name="Wincker P."/>
            <person name="Balesdent M.-H."/>
            <person name="Howlett B.J."/>
        </authorList>
    </citation>
    <scope>NUCLEOTIDE SEQUENCE [LARGE SCALE GENOMIC DNA]</scope>
    <source>
        <strain evidence="4">JN3 / isolate v23.1.3 / race Av1-4-5-6-7-8</strain>
    </source>
</reference>
<feature type="region of interest" description="Disordered" evidence="2">
    <location>
        <begin position="385"/>
        <end position="427"/>
    </location>
</feature>
<feature type="compositionally biased region" description="Polar residues" evidence="2">
    <location>
        <begin position="1"/>
        <end position="12"/>
    </location>
</feature>
<dbReference type="OrthoDB" id="3798589at2759"/>
<protein>
    <submittedName>
        <fullName evidence="3">Predicted protein</fullName>
    </submittedName>
</protein>
<dbReference type="Gene3D" id="1.10.287.1490">
    <property type="match status" value="1"/>
</dbReference>
<dbReference type="eggNOG" id="ENOG502RIRM">
    <property type="taxonomic scope" value="Eukaryota"/>
</dbReference>
<proteinExistence type="predicted"/>
<dbReference type="EMBL" id="FP929133">
    <property type="protein sequence ID" value="CBX98038.1"/>
    <property type="molecule type" value="Genomic_DNA"/>
</dbReference>
<accession>E5A325</accession>
<dbReference type="Proteomes" id="UP000002668">
    <property type="component" value="Genome"/>
</dbReference>
<feature type="coiled-coil region" evidence="1">
    <location>
        <begin position="229"/>
        <end position="256"/>
    </location>
</feature>
<dbReference type="RefSeq" id="XP_003841517.1">
    <property type="nucleotide sequence ID" value="XM_003841469.1"/>
</dbReference>
<feature type="region of interest" description="Disordered" evidence="2">
    <location>
        <begin position="1"/>
        <end position="41"/>
    </location>
</feature>
<feature type="region of interest" description="Disordered" evidence="2">
    <location>
        <begin position="73"/>
        <end position="94"/>
    </location>
</feature>
<feature type="region of interest" description="Disordered" evidence="2">
    <location>
        <begin position="114"/>
        <end position="207"/>
    </location>
</feature>
<evidence type="ECO:0000256" key="1">
    <source>
        <dbReference type="SAM" id="Coils"/>
    </source>
</evidence>